<evidence type="ECO:0000313" key="3">
    <source>
        <dbReference type="Proteomes" id="UP000245956"/>
    </source>
</evidence>
<organism evidence="2 3">
    <name type="scientific">Purpureocillium lilacinum</name>
    <name type="common">Paecilomyces lilacinus</name>
    <dbReference type="NCBI Taxonomy" id="33203"/>
    <lineage>
        <taxon>Eukaryota</taxon>
        <taxon>Fungi</taxon>
        <taxon>Dikarya</taxon>
        <taxon>Ascomycota</taxon>
        <taxon>Pezizomycotina</taxon>
        <taxon>Sordariomycetes</taxon>
        <taxon>Hypocreomycetidae</taxon>
        <taxon>Hypocreales</taxon>
        <taxon>Ophiocordycipitaceae</taxon>
        <taxon>Purpureocillium</taxon>
    </lineage>
</organism>
<proteinExistence type="predicted"/>
<protein>
    <recommendedName>
        <fullName evidence="4">Cyclin-like F-box</fullName>
    </recommendedName>
</protein>
<name>A0A2U3DPF1_PURLI</name>
<evidence type="ECO:0000313" key="2">
    <source>
        <dbReference type="EMBL" id="PWI64126.1"/>
    </source>
</evidence>
<feature type="compositionally biased region" description="Low complexity" evidence="1">
    <location>
        <begin position="257"/>
        <end position="268"/>
    </location>
</feature>
<accession>A0A2U3DPF1</accession>
<evidence type="ECO:0000256" key="1">
    <source>
        <dbReference type="SAM" id="MobiDB-lite"/>
    </source>
</evidence>
<evidence type="ECO:0008006" key="4">
    <source>
        <dbReference type="Google" id="ProtNLM"/>
    </source>
</evidence>
<comment type="caution">
    <text evidence="2">The sequence shown here is derived from an EMBL/GenBank/DDBJ whole genome shotgun (WGS) entry which is preliminary data.</text>
</comment>
<feature type="region of interest" description="Disordered" evidence="1">
    <location>
        <begin position="250"/>
        <end position="279"/>
    </location>
</feature>
<sequence length="423" mass="46855">MALGANPDAVTLAQGVEPFALTPIVADLLRTRYPIPGSIFLVEGVDSHPVGRSGSWEAVRLLLGDGKLCVQALLEEKMHCFVRTGCIHVGCYVRVQSFELRWVASKTKAERDIDLRSKGKELQAKSGRKMVYLLVRDLVTIGWNNSVRELHLDETADVTDSADGDSGPDGHAGSQIDETLAAEKPLLPYQIHEPHGINRPATTTHKIPDGNREAAAQTPPSKRKQDAFDYGSDADLEAAFDAIEAHMFPQGKHTLSRSRPSTTSYTSTAQPPIPLPGDCSNPQVLPTLTTLHHIPHLPYPQNWSVNVLAIVVQLSPVETSALPPYRRRTARLADPTTAKQVHLTVFLDPEEFSPEVGNAVLLTGVKNHRFDGGSRRKYAIDGKDGKRWWFEEPWELGWCDVRGIKEWWAQMEALMAENLDDFE</sequence>
<dbReference type="Proteomes" id="UP000245956">
    <property type="component" value="Unassembled WGS sequence"/>
</dbReference>
<reference evidence="2 3" key="1">
    <citation type="journal article" date="2016" name="Front. Microbiol.">
        <title>Genome and transcriptome sequences reveal the specific parasitism of the nematophagous Purpureocillium lilacinum 36-1.</title>
        <authorList>
            <person name="Xie J."/>
            <person name="Li S."/>
            <person name="Mo C."/>
            <person name="Xiao X."/>
            <person name="Peng D."/>
            <person name="Wang G."/>
            <person name="Xiao Y."/>
        </authorList>
    </citation>
    <scope>NUCLEOTIDE SEQUENCE [LARGE SCALE GENOMIC DNA]</scope>
    <source>
        <strain evidence="2 3">36-1</strain>
    </source>
</reference>
<gene>
    <name evidence="2" type="ORF">PCL_12110</name>
</gene>
<dbReference type="AlphaFoldDB" id="A0A2U3DPF1"/>
<feature type="region of interest" description="Disordered" evidence="1">
    <location>
        <begin position="191"/>
        <end position="228"/>
    </location>
</feature>
<dbReference type="EMBL" id="LCWV01000089">
    <property type="protein sequence ID" value="PWI64126.1"/>
    <property type="molecule type" value="Genomic_DNA"/>
</dbReference>